<evidence type="ECO:0000259" key="3">
    <source>
        <dbReference type="PROSITE" id="PS50076"/>
    </source>
</evidence>
<dbReference type="InterPro" id="IPR058032">
    <property type="entry name" value="CDP1-like_a_solenoid_1"/>
</dbReference>
<feature type="region of interest" description="Disordered" evidence="1">
    <location>
        <begin position="448"/>
        <end position="545"/>
    </location>
</feature>
<dbReference type="InterPro" id="IPR036869">
    <property type="entry name" value="J_dom_sf"/>
</dbReference>
<protein>
    <submittedName>
        <fullName evidence="4">IMS domain-containing protein</fullName>
    </submittedName>
</protein>
<dbReference type="InterPro" id="IPR025344">
    <property type="entry name" value="CDP1-like_IMS"/>
</dbReference>
<dbReference type="EMBL" id="JAIHOM010000012">
    <property type="protein sequence ID" value="MCW6035361.1"/>
    <property type="molecule type" value="Genomic_DNA"/>
</dbReference>
<dbReference type="Proteomes" id="UP001526426">
    <property type="component" value="Unassembled WGS sequence"/>
</dbReference>
<dbReference type="PANTHER" id="PTHR33925:SF1">
    <property type="entry name" value="PROTEIN ACCUMULATION AND REPLICATION OF CHLOROPLASTS 6, CHLOROPLASTIC"/>
    <property type="match status" value="1"/>
</dbReference>
<evidence type="ECO:0000313" key="5">
    <source>
        <dbReference type="Proteomes" id="UP001526426"/>
    </source>
</evidence>
<evidence type="ECO:0000256" key="1">
    <source>
        <dbReference type="SAM" id="MobiDB-lite"/>
    </source>
</evidence>
<feature type="compositionally biased region" description="Basic and acidic residues" evidence="1">
    <location>
        <begin position="490"/>
        <end position="521"/>
    </location>
</feature>
<keyword evidence="5" id="KW-1185">Reference proteome</keyword>
<dbReference type="CDD" id="cd06257">
    <property type="entry name" value="DnaJ"/>
    <property type="match status" value="1"/>
</dbReference>
<dbReference type="Gene3D" id="1.10.287.110">
    <property type="entry name" value="DnaJ domain"/>
    <property type="match status" value="1"/>
</dbReference>
<dbReference type="InterPro" id="IPR044685">
    <property type="entry name" value="CPD1-like"/>
</dbReference>
<dbReference type="SUPFAM" id="SSF46565">
    <property type="entry name" value="Chaperone J-domain"/>
    <property type="match status" value="1"/>
</dbReference>
<dbReference type="Pfam" id="PF13355">
    <property type="entry name" value="ARC6-like_IMS"/>
    <property type="match status" value="1"/>
</dbReference>
<dbReference type="Pfam" id="PF00226">
    <property type="entry name" value="DnaJ"/>
    <property type="match status" value="1"/>
</dbReference>
<keyword evidence="2" id="KW-0472">Membrane</keyword>
<name>A0ABT3L1I5_9CYAN</name>
<dbReference type="SMART" id="SM00271">
    <property type="entry name" value="DnaJ"/>
    <property type="match status" value="1"/>
</dbReference>
<evidence type="ECO:0000256" key="2">
    <source>
        <dbReference type="SAM" id="Phobius"/>
    </source>
</evidence>
<gene>
    <name evidence="4" type="ORF">K4A83_03605</name>
</gene>
<feature type="domain" description="J" evidence="3">
    <location>
        <begin position="6"/>
        <end position="70"/>
    </location>
</feature>
<accession>A0ABT3L1I5</accession>
<dbReference type="Pfam" id="PF23468">
    <property type="entry name" value="ARC6"/>
    <property type="match status" value="1"/>
</dbReference>
<reference evidence="4 5" key="1">
    <citation type="submission" date="2021-08" db="EMBL/GenBank/DDBJ databases">
        <title>Draft genome sequence of Spirulina subsalsa with high tolerance to salinity and hype-accumulation of phycocyanin.</title>
        <authorList>
            <person name="Pei H."/>
            <person name="Jiang L."/>
        </authorList>
    </citation>
    <scope>NUCLEOTIDE SEQUENCE [LARGE SCALE GENOMIC DNA]</scope>
    <source>
        <strain evidence="4 5">FACHB-351</strain>
    </source>
</reference>
<dbReference type="RefSeq" id="WP_265263045.1">
    <property type="nucleotide sequence ID" value="NZ_JAIHOM010000012.1"/>
</dbReference>
<dbReference type="InterPro" id="IPR001623">
    <property type="entry name" value="DnaJ_domain"/>
</dbReference>
<dbReference type="Pfam" id="PF25515">
    <property type="entry name" value="Arm_PDR"/>
    <property type="match status" value="1"/>
</dbReference>
<dbReference type="PANTHER" id="PTHR33925">
    <property type="entry name" value="PLASTID DIVISION PROTEIN CDP1, CHLOROPLASTIC-RELATED"/>
    <property type="match status" value="1"/>
</dbReference>
<keyword evidence="2" id="KW-1133">Transmembrane helix</keyword>
<dbReference type="InterPro" id="IPR057137">
    <property type="entry name" value="CDP1-like_a_solenoid_2"/>
</dbReference>
<sequence length="737" mass="82753">MRIPLDYYRILGVPIQATAQQLSQSYHDRALQLPRREYSDLAINARKQLLDEAYGVLSDPEQRSAYDASFLAKTYELDQQPQLDSPLESLLELGGNSPTPWIEINHEQLVGALLIWQELGEYDLVLKLGQPLLENPVSISPEQERLMQSKLIRADVVLTIALACLELGREHWQQGHSEKAAIAGQTGQELLLREGLFPNVRGEIQADLYRLRPYRILELLSHEGEDETRRTQGIQLLRDMLHERGGIDGTGDDQSGLSVDDFLRFIQQIRHYLTVAEQQELFELEARRPSAVATYLAVYALIARGFAQCQPYLITRAKEMLQRLGRRQDVYLEQAVCALLLGQTEEASQALELSQEYEPLAFIRENSQDSPDLLPGLCLYGERWLQNEVFPHFRDLADQRASLKDYFADEQVQGYLEQLPSEGAAQNQWTVVESPAFGAATALQAEPRIPASVAPPMGSGTAGRFEDFDPGMPPSNSGRGAVAGMPRNRPPVERDSHTSPDERGGRERKADPVALRDEGYRPSRRRGNRTSPSRAGRRSSRSQSKGTRSLIFLGLGGVVGVFFFVFLIGQAIQLLRGGPDLEQAEVIDPMETMPNGEEMPVEEAPAPSVADPILTPEVAREVVQMWLDVKKLAFGSEYRIDQLETILTNPLLGVWRGRVQQARSSNISREYQHTVSVDEVIFDPAQPNVGAAVVSVRERTTEYRAGASAGVRDDNLRVRYELVRENNQWKIRDMRIL</sequence>
<evidence type="ECO:0000313" key="4">
    <source>
        <dbReference type="EMBL" id="MCW6035361.1"/>
    </source>
</evidence>
<comment type="caution">
    <text evidence="4">The sequence shown here is derived from an EMBL/GenBank/DDBJ whole genome shotgun (WGS) entry which is preliminary data.</text>
</comment>
<dbReference type="PROSITE" id="PS50076">
    <property type="entry name" value="DNAJ_2"/>
    <property type="match status" value="1"/>
</dbReference>
<proteinExistence type="predicted"/>
<keyword evidence="2" id="KW-0812">Transmembrane</keyword>
<feature type="transmembrane region" description="Helical" evidence="2">
    <location>
        <begin position="550"/>
        <end position="569"/>
    </location>
</feature>
<organism evidence="4 5">
    <name type="scientific">Spirulina subsalsa FACHB-351</name>
    <dbReference type="NCBI Taxonomy" id="234711"/>
    <lineage>
        <taxon>Bacteria</taxon>
        <taxon>Bacillati</taxon>
        <taxon>Cyanobacteriota</taxon>
        <taxon>Cyanophyceae</taxon>
        <taxon>Spirulinales</taxon>
        <taxon>Spirulinaceae</taxon>
        <taxon>Spirulina</taxon>
    </lineage>
</organism>